<dbReference type="AlphaFoldDB" id="A0A316TK89"/>
<proteinExistence type="predicted"/>
<dbReference type="EMBL" id="QGDD01000005">
    <property type="protein sequence ID" value="PWN02692.1"/>
    <property type="molecule type" value="Genomic_DNA"/>
</dbReference>
<sequence>MLPLIQTWSEIKDDFSVNWLVYVSMPFVAAFVGWSTKIVALEMLYRPVEYKGIGPFGWQGIVPRRAGKVAATTIELLTTNLLKPEELLDRIDPDEVLENLREPLVAAIAEITEELAEQIRPGLWASLPEAGRRAIQARIVSQAPRVGERLLREMKADLNRYVDIQFLAVTTLIRNKDKLNDLMRSLSTDAMAFVRRSGIYFGLGIGLVQLVAWALFKNPWIMPAFGFGVGFISDYIALNMLFRPIRPRRYFGLFTFQGLLHAQRDKITRDYAKILAEDLFSPENLFEGILNGPGADKLYALIAKEVHAAIDAQAGVATPLVSLAVGSARYRAMKDSAARLIIERLPETLADAQDYTMSVIDLEGTIVDKMGQLDNEQYESILRPVFKDDEPLMIAVGAILGGVVGEIQVLVIENFSHHP</sequence>
<dbReference type="OrthoDB" id="3631561at2"/>
<accession>A0A316TK89</accession>
<feature type="transmembrane region" description="Helical" evidence="1">
    <location>
        <begin position="198"/>
        <end position="216"/>
    </location>
</feature>
<evidence type="ECO:0000313" key="3">
    <source>
        <dbReference type="Proteomes" id="UP000245507"/>
    </source>
</evidence>
<keyword evidence="1" id="KW-0812">Transmembrane</keyword>
<evidence type="ECO:0000256" key="1">
    <source>
        <dbReference type="SAM" id="Phobius"/>
    </source>
</evidence>
<organism evidence="2 3">
    <name type="scientific">Nocardioides silvaticus</name>
    <dbReference type="NCBI Taxonomy" id="2201891"/>
    <lineage>
        <taxon>Bacteria</taxon>
        <taxon>Bacillati</taxon>
        <taxon>Actinomycetota</taxon>
        <taxon>Actinomycetes</taxon>
        <taxon>Propionibacteriales</taxon>
        <taxon>Nocardioidaceae</taxon>
        <taxon>Nocardioides</taxon>
    </lineage>
</organism>
<dbReference type="Proteomes" id="UP000245507">
    <property type="component" value="Unassembled WGS sequence"/>
</dbReference>
<feature type="transmembrane region" description="Helical" evidence="1">
    <location>
        <begin position="222"/>
        <end position="242"/>
    </location>
</feature>
<protein>
    <submittedName>
        <fullName evidence="2">DUF445 domain-containing protein</fullName>
    </submittedName>
</protein>
<keyword evidence="1" id="KW-1133">Transmembrane helix</keyword>
<comment type="caution">
    <text evidence="2">The sequence shown here is derived from an EMBL/GenBank/DDBJ whole genome shotgun (WGS) entry which is preliminary data.</text>
</comment>
<name>A0A316TK89_9ACTN</name>
<keyword evidence="3" id="KW-1185">Reference proteome</keyword>
<reference evidence="2 3" key="1">
    <citation type="submission" date="2018-05" db="EMBL/GenBank/DDBJ databases">
        <title>Nocardioides silvaticus genome.</title>
        <authorList>
            <person name="Li C."/>
            <person name="Wang G."/>
        </authorList>
    </citation>
    <scope>NUCLEOTIDE SEQUENCE [LARGE SCALE GENOMIC DNA]</scope>
    <source>
        <strain evidence="2 3">CCTCC AB 2018079</strain>
    </source>
</reference>
<keyword evidence="1" id="KW-0472">Membrane</keyword>
<gene>
    <name evidence="2" type="ORF">DJ010_11955</name>
</gene>
<dbReference type="PANTHER" id="PTHR35791">
    <property type="entry name" value="UPF0754 MEMBRANE PROTEIN YHEB"/>
    <property type="match status" value="1"/>
</dbReference>
<dbReference type="PANTHER" id="PTHR35791:SF1">
    <property type="entry name" value="UPF0754 MEMBRANE PROTEIN YHEB"/>
    <property type="match status" value="1"/>
</dbReference>
<feature type="transmembrane region" description="Helical" evidence="1">
    <location>
        <begin position="20"/>
        <end position="41"/>
    </location>
</feature>
<evidence type="ECO:0000313" key="2">
    <source>
        <dbReference type="EMBL" id="PWN02692.1"/>
    </source>
</evidence>